<dbReference type="GO" id="GO:0005737">
    <property type="term" value="C:cytoplasm"/>
    <property type="evidence" value="ECO:0007669"/>
    <property type="project" value="UniProtKB-SubCell"/>
</dbReference>
<sequence length="223" mass="25038">MFNVLIIEDDRNIAALHSQFISRDNRFQVLAIAENLAQAHSKLAQTVFDLVIIDNYLPDGLGIDFLQQMRKLPNPPESILVTAANDVETVQKALRCGALDYLVKPLDYQRFAQSLEKFALVQHTLSHGISLAQGELDALFQKGVPSNKKSSTDAHTLKQILDEFYHANVELSVSAIAESFSISKSTARRYLDKGVEQGELEAFLAHGKVGRPTRIYRRIRFEL</sequence>
<accession>A0A0A5HXZ0</accession>
<dbReference type="Proteomes" id="UP000030451">
    <property type="component" value="Unassembled WGS sequence"/>
</dbReference>
<keyword evidence="3 10" id="KW-0597">Phosphoprotein</keyword>
<evidence type="ECO:0000256" key="9">
    <source>
        <dbReference type="PIRNR" id="PIRNR006171"/>
    </source>
</evidence>
<keyword evidence="8 9" id="KW-0804">Transcription</keyword>
<dbReference type="PIRSF" id="PIRSF006171">
    <property type="entry name" value="RR_citrat_malat"/>
    <property type="match status" value="1"/>
</dbReference>
<keyword evidence="4 9" id="KW-0902">Two-component regulatory system</keyword>
<evidence type="ECO:0000256" key="10">
    <source>
        <dbReference type="PROSITE-ProRule" id="PRU00169"/>
    </source>
</evidence>
<dbReference type="GO" id="GO:0003700">
    <property type="term" value="F:DNA-binding transcription factor activity"/>
    <property type="evidence" value="ECO:0007669"/>
    <property type="project" value="InterPro"/>
</dbReference>
<feature type="domain" description="Response regulatory" evidence="11">
    <location>
        <begin position="3"/>
        <end position="119"/>
    </location>
</feature>
<keyword evidence="2 9" id="KW-0963">Cytoplasm</keyword>
<evidence type="ECO:0000313" key="12">
    <source>
        <dbReference type="EMBL" id="KGY09155.1"/>
    </source>
</evidence>
<evidence type="ECO:0000256" key="1">
    <source>
        <dbReference type="ARBA" id="ARBA00004496"/>
    </source>
</evidence>
<keyword evidence="6 9" id="KW-0238">DNA-binding</keyword>
<keyword evidence="7 9" id="KW-0010">Activator</keyword>
<evidence type="ECO:0000259" key="11">
    <source>
        <dbReference type="PROSITE" id="PS50110"/>
    </source>
</evidence>
<keyword evidence="5 9" id="KW-0805">Transcription regulation</keyword>
<organism evidence="12 13">
    <name type="scientific">Photobacterium sp. (strain ATCC 43367)</name>
    <dbReference type="NCBI Taxonomy" id="379097"/>
    <lineage>
        <taxon>Bacteria</taxon>
        <taxon>Pseudomonadati</taxon>
        <taxon>Pseudomonadota</taxon>
        <taxon>Gammaproteobacteria</taxon>
        <taxon>Vibrionales</taxon>
        <taxon>Vibrionaceae</taxon>
        <taxon>Vibrio</taxon>
        <taxon>Vibrio oreintalis group</taxon>
    </lineage>
</organism>
<dbReference type="Gene3D" id="3.40.50.2300">
    <property type="match status" value="1"/>
</dbReference>
<dbReference type="InterPro" id="IPR011006">
    <property type="entry name" value="CheY-like_superfamily"/>
</dbReference>
<protein>
    <recommendedName>
        <fullName evidence="9">Transcriptional regulatory protein</fullName>
    </recommendedName>
</protein>
<dbReference type="RefSeq" id="WP_005471477.1">
    <property type="nucleotide sequence ID" value="NZ_JAVHXF010000004.1"/>
</dbReference>
<evidence type="ECO:0000256" key="6">
    <source>
        <dbReference type="ARBA" id="ARBA00023125"/>
    </source>
</evidence>
<dbReference type="PANTHER" id="PTHR45526">
    <property type="entry name" value="TRANSCRIPTIONAL REGULATORY PROTEIN DPIA"/>
    <property type="match status" value="1"/>
</dbReference>
<gene>
    <name evidence="12" type="ORF">NM06_07785</name>
</gene>
<evidence type="ECO:0000256" key="8">
    <source>
        <dbReference type="ARBA" id="ARBA00023163"/>
    </source>
</evidence>
<dbReference type="InterPro" id="IPR051271">
    <property type="entry name" value="2C-system_Tx_regulators"/>
</dbReference>
<dbReference type="GO" id="GO:0000156">
    <property type="term" value="F:phosphorelay response regulator activity"/>
    <property type="evidence" value="ECO:0007669"/>
    <property type="project" value="TreeGrafter"/>
</dbReference>
<dbReference type="AlphaFoldDB" id="A0A0A5HXZ0"/>
<proteinExistence type="predicted"/>
<dbReference type="STRING" id="379097.SE23_01885"/>
<feature type="modified residue" description="4-aspartylphosphate" evidence="10">
    <location>
        <position position="54"/>
    </location>
</feature>
<dbReference type="SUPFAM" id="SSF52172">
    <property type="entry name" value="CheY-like"/>
    <property type="match status" value="1"/>
</dbReference>
<evidence type="ECO:0000256" key="5">
    <source>
        <dbReference type="ARBA" id="ARBA00023015"/>
    </source>
</evidence>
<dbReference type="PROSITE" id="PS50110">
    <property type="entry name" value="RESPONSE_REGULATORY"/>
    <property type="match status" value="1"/>
</dbReference>
<dbReference type="Pfam" id="PF20714">
    <property type="entry name" value="HTH_64"/>
    <property type="match status" value="1"/>
</dbReference>
<comment type="caution">
    <text evidence="12">The sequence shown here is derived from an EMBL/GenBank/DDBJ whole genome shotgun (WGS) entry which is preliminary data.</text>
</comment>
<evidence type="ECO:0000256" key="4">
    <source>
        <dbReference type="ARBA" id="ARBA00023012"/>
    </source>
</evidence>
<dbReference type="InterPro" id="IPR024187">
    <property type="entry name" value="Sig_transdc_resp-reg_cit/mal"/>
</dbReference>
<reference evidence="12 13" key="1">
    <citation type="submission" date="2014-10" db="EMBL/GenBank/DDBJ databases">
        <title>Genome sequencing of Vibrio sinaloensis T08.</title>
        <authorList>
            <person name="Chan K.-G."/>
            <person name="Mohamad N.I."/>
        </authorList>
    </citation>
    <scope>NUCLEOTIDE SEQUENCE [LARGE SCALE GENOMIC DNA]</scope>
    <source>
        <strain evidence="12 13">T08</strain>
    </source>
</reference>
<evidence type="ECO:0000256" key="7">
    <source>
        <dbReference type="ARBA" id="ARBA00023159"/>
    </source>
</evidence>
<dbReference type="PANTHER" id="PTHR45526:SF1">
    <property type="entry name" value="TRANSCRIPTIONAL REGULATORY PROTEIN DCUR-RELATED"/>
    <property type="match status" value="1"/>
</dbReference>
<name>A0A0A5HXZ0_PHOS4</name>
<dbReference type="OrthoDB" id="9802426at2"/>
<dbReference type="Pfam" id="PF00072">
    <property type="entry name" value="Response_reg"/>
    <property type="match status" value="1"/>
</dbReference>
<dbReference type="InterPro" id="IPR048714">
    <property type="entry name" value="DpiA-like_HTH"/>
</dbReference>
<comment type="subcellular location">
    <subcellularLocation>
        <location evidence="1 9">Cytoplasm</location>
    </subcellularLocation>
</comment>
<evidence type="ECO:0000256" key="3">
    <source>
        <dbReference type="ARBA" id="ARBA00022553"/>
    </source>
</evidence>
<dbReference type="EMBL" id="JRWP01000008">
    <property type="protein sequence ID" value="KGY09155.1"/>
    <property type="molecule type" value="Genomic_DNA"/>
</dbReference>
<evidence type="ECO:0000313" key="13">
    <source>
        <dbReference type="Proteomes" id="UP000030451"/>
    </source>
</evidence>
<dbReference type="SMART" id="SM00448">
    <property type="entry name" value="REC"/>
    <property type="match status" value="1"/>
</dbReference>
<dbReference type="InterPro" id="IPR001789">
    <property type="entry name" value="Sig_transdc_resp-reg_receiver"/>
</dbReference>
<evidence type="ECO:0000256" key="2">
    <source>
        <dbReference type="ARBA" id="ARBA00022490"/>
    </source>
</evidence>
<dbReference type="GO" id="GO:0003677">
    <property type="term" value="F:DNA binding"/>
    <property type="evidence" value="ECO:0007669"/>
    <property type="project" value="UniProtKB-KW"/>
</dbReference>